<accession>A0A1I6IPF2</accession>
<keyword evidence="5" id="KW-1185">Reference proteome</keyword>
<evidence type="ECO:0000256" key="1">
    <source>
        <dbReference type="SAM" id="MobiDB-lite"/>
    </source>
</evidence>
<reference evidence="4 5" key="1">
    <citation type="submission" date="2016-10" db="EMBL/GenBank/DDBJ databases">
        <authorList>
            <person name="de Groot N.N."/>
        </authorList>
    </citation>
    <scope>NUCLEOTIDE SEQUENCE [LARGE SCALE GENOMIC DNA]</scope>
    <source>
        <strain evidence="4 5">743A</strain>
    </source>
</reference>
<keyword evidence="2" id="KW-0472">Membrane</keyword>
<dbReference type="SMART" id="SM00909">
    <property type="entry name" value="Germane"/>
    <property type="match status" value="1"/>
</dbReference>
<keyword evidence="2" id="KW-1133">Transmembrane helix</keyword>
<keyword evidence="2" id="KW-0812">Transmembrane</keyword>
<feature type="region of interest" description="Disordered" evidence="1">
    <location>
        <begin position="63"/>
        <end position="83"/>
    </location>
</feature>
<dbReference type="RefSeq" id="WP_092559578.1">
    <property type="nucleotide sequence ID" value="NZ_FOYZ01000003.1"/>
</dbReference>
<evidence type="ECO:0000313" key="4">
    <source>
        <dbReference type="EMBL" id="SFR68499.1"/>
    </source>
</evidence>
<sequence length="219" mass="24227">MSFFNTIQDASKNIKKRSVLFYILMLLLLFSIMGCGKKKDAAEDSMVTETITPIEIVPTEDVVTPENSETVPTEEVQQTSEPVAEASEIPKAEVTVYVPDEDVLYEIPTKVTAEDSPQGIVDALIQAGALPEGVKVNSFEIEDDDSLTAHIDLSKEFRDAVSQTGTTGETMLMGSLVNTFIEYYKLKSINVTAENQVISTGHQEYNEPLEFFDFLIAEK</sequence>
<feature type="transmembrane region" description="Helical" evidence="2">
    <location>
        <begin position="19"/>
        <end position="36"/>
    </location>
</feature>
<feature type="domain" description="GerMN" evidence="3">
    <location>
        <begin position="117"/>
        <end position="202"/>
    </location>
</feature>
<dbReference type="OrthoDB" id="1976337at2"/>
<dbReference type="InterPro" id="IPR019606">
    <property type="entry name" value="GerMN"/>
</dbReference>
<proteinExistence type="predicted"/>
<dbReference type="Proteomes" id="UP000199659">
    <property type="component" value="Unassembled WGS sequence"/>
</dbReference>
<gene>
    <name evidence="4" type="ORF">SAMN05661086_00974</name>
</gene>
<evidence type="ECO:0000313" key="5">
    <source>
        <dbReference type="Proteomes" id="UP000199659"/>
    </source>
</evidence>
<evidence type="ECO:0000259" key="3">
    <source>
        <dbReference type="SMART" id="SM00909"/>
    </source>
</evidence>
<protein>
    <submittedName>
        <fullName evidence="4">Sporulation and spore germination</fullName>
    </submittedName>
</protein>
<dbReference type="AlphaFoldDB" id="A0A1I6IPF2"/>
<evidence type="ECO:0000256" key="2">
    <source>
        <dbReference type="SAM" id="Phobius"/>
    </source>
</evidence>
<dbReference type="Pfam" id="PF10646">
    <property type="entry name" value="Germane"/>
    <property type="match status" value="1"/>
</dbReference>
<organism evidence="4 5">
    <name type="scientific">Anaeromicropila populeti</name>
    <dbReference type="NCBI Taxonomy" id="37658"/>
    <lineage>
        <taxon>Bacteria</taxon>
        <taxon>Bacillati</taxon>
        <taxon>Bacillota</taxon>
        <taxon>Clostridia</taxon>
        <taxon>Lachnospirales</taxon>
        <taxon>Lachnospiraceae</taxon>
        <taxon>Anaeromicropila</taxon>
    </lineage>
</organism>
<dbReference type="STRING" id="37658.SAMN05661086_00974"/>
<feature type="compositionally biased region" description="Polar residues" evidence="1">
    <location>
        <begin position="65"/>
        <end position="81"/>
    </location>
</feature>
<name>A0A1I6IPF2_9FIRM</name>
<dbReference type="EMBL" id="FOYZ01000003">
    <property type="protein sequence ID" value="SFR68499.1"/>
    <property type="molecule type" value="Genomic_DNA"/>
</dbReference>